<proteinExistence type="predicted"/>
<evidence type="ECO:0000313" key="4">
    <source>
        <dbReference type="EMBL" id="EAV45608.1"/>
    </source>
</evidence>
<dbReference type="PANTHER" id="PTHR13847">
    <property type="entry name" value="SARCOSINE DEHYDROGENASE-RELATED"/>
    <property type="match status" value="1"/>
</dbReference>
<dbReference type="SUPFAM" id="SSF51905">
    <property type="entry name" value="FAD/NAD(P)-binding domain"/>
    <property type="match status" value="1"/>
</dbReference>
<comment type="caution">
    <text evidence="4">The sequence shown here is derived from an EMBL/GenBank/DDBJ whole genome shotgun (WGS) entry which is preliminary data.</text>
</comment>
<keyword evidence="1" id="KW-0560">Oxidoreductase</keyword>
<dbReference type="PROSITE" id="PS51257">
    <property type="entry name" value="PROKAR_LIPOPROTEIN"/>
    <property type="match status" value="1"/>
</dbReference>
<protein>
    <submittedName>
        <fullName evidence="4">Oxidoreductase, FAD-binding protein</fullName>
    </submittedName>
</protein>
<sequence>MPEGRTAMPTSHETPLRYDVIIIGAGIIGCAIALSLTRKGYKTLNVDALPAAGYGSTSSSAAVIRTYYSTRDGTAMALEGYHDWKNWQAYLDTEETDGLARFIETGTLVMKTASDNYQKHVLEHADALGIPYEHWSADRITRELPGYNLDCFAPAKTMDDDDFGMPTGGALQGGVFFPAGGYVDDPQIAARNLKDAAAKLGAEFRFKTKVVKIPVENDRVTGVVCESGEHIAAGIVINVAGPHSGKVNGLLEGETGLKIGHRPLRQEVVQIAPPESLNYSREGLVVSDNDISVYVKPGGGGQLMIGSQNPACDPHLEEDPDDFAMDLTDRGLTYAYRYSQRVPELGVSQHPVGVAALYDATDDWLPIYDRTNVDGYYLAIGTSGNQFKNATVAGRLMTDLIGYCEAGNDHDADPLQFKLQHVAHTLNTATFSRKRELTKESSFSVLG</sequence>
<evidence type="ECO:0000256" key="1">
    <source>
        <dbReference type="ARBA" id="ARBA00023002"/>
    </source>
</evidence>
<evidence type="ECO:0000259" key="3">
    <source>
        <dbReference type="Pfam" id="PF01266"/>
    </source>
</evidence>
<gene>
    <name evidence="4" type="ORF">SIAM614_23352</name>
</gene>
<accession>A0NN77</accession>
<feature type="domain" description="FAD dependent oxidoreductase" evidence="3">
    <location>
        <begin position="19"/>
        <end position="400"/>
    </location>
</feature>
<dbReference type="InterPro" id="IPR006076">
    <property type="entry name" value="FAD-dep_OxRdtase"/>
</dbReference>
<organism evidence="4 5">
    <name type="scientific">Roseibium aggregatum (strain ATCC 25650 / DSM 13394 / JCM 20685 / NBRC 16684 / NCIMB 2208 / IAM 12614 / B1)</name>
    <name type="common">Stappia aggregata</name>
    <dbReference type="NCBI Taxonomy" id="384765"/>
    <lineage>
        <taxon>Bacteria</taxon>
        <taxon>Pseudomonadati</taxon>
        <taxon>Pseudomonadota</taxon>
        <taxon>Alphaproteobacteria</taxon>
        <taxon>Hyphomicrobiales</taxon>
        <taxon>Stappiaceae</taxon>
        <taxon>Roseibium</taxon>
    </lineage>
</organism>
<dbReference type="Gene3D" id="3.50.50.60">
    <property type="entry name" value="FAD/NAD(P)-binding domain"/>
    <property type="match status" value="1"/>
</dbReference>
<dbReference type="InterPro" id="IPR036188">
    <property type="entry name" value="FAD/NAD-bd_sf"/>
</dbReference>
<dbReference type="GO" id="GO:0016491">
    <property type="term" value="F:oxidoreductase activity"/>
    <property type="evidence" value="ECO:0007669"/>
    <property type="project" value="UniProtKB-KW"/>
</dbReference>
<name>A0NN77_ROSAI</name>
<dbReference type="EMBL" id="AAUW01000002">
    <property type="protein sequence ID" value="EAV45608.1"/>
    <property type="molecule type" value="Genomic_DNA"/>
</dbReference>
<evidence type="ECO:0000313" key="5">
    <source>
        <dbReference type="Proteomes" id="UP000004848"/>
    </source>
</evidence>
<dbReference type="AlphaFoldDB" id="A0NN77"/>
<keyword evidence="2" id="KW-1133">Transmembrane helix</keyword>
<evidence type="ECO:0000256" key="2">
    <source>
        <dbReference type="SAM" id="Phobius"/>
    </source>
</evidence>
<dbReference type="Proteomes" id="UP000004848">
    <property type="component" value="Unassembled WGS sequence"/>
</dbReference>
<keyword evidence="2" id="KW-0812">Transmembrane</keyword>
<reference evidence="4 5" key="1">
    <citation type="submission" date="2006-05" db="EMBL/GenBank/DDBJ databases">
        <authorList>
            <person name="King G."/>
            <person name="Ferriera S."/>
            <person name="Johnson J."/>
            <person name="Kravitz S."/>
            <person name="Beeson K."/>
            <person name="Sutton G."/>
            <person name="Rogers Y.-H."/>
            <person name="Friedman R."/>
            <person name="Frazier M."/>
            <person name="Venter J.C."/>
        </authorList>
    </citation>
    <scope>NUCLEOTIDE SEQUENCE [LARGE SCALE GENOMIC DNA]</scope>
    <source>
        <strain evidence="5">ATCC 25650 / DSM 13394 / JCM 20685 / NBRC 16684 / NCIMB 2208 / IAM 12614 / B1</strain>
    </source>
</reference>
<dbReference type="eggNOG" id="COG0665">
    <property type="taxonomic scope" value="Bacteria"/>
</dbReference>
<dbReference type="Pfam" id="PF01266">
    <property type="entry name" value="DAO"/>
    <property type="match status" value="1"/>
</dbReference>
<feature type="transmembrane region" description="Helical" evidence="2">
    <location>
        <begin position="20"/>
        <end position="37"/>
    </location>
</feature>
<dbReference type="Gene3D" id="3.30.9.10">
    <property type="entry name" value="D-Amino Acid Oxidase, subunit A, domain 2"/>
    <property type="match status" value="1"/>
</dbReference>
<dbReference type="GO" id="GO:0005737">
    <property type="term" value="C:cytoplasm"/>
    <property type="evidence" value="ECO:0007669"/>
    <property type="project" value="TreeGrafter"/>
</dbReference>
<keyword evidence="2" id="KW-0472">Membrane</keyword>
<dbReference type="PANTHER" id="PTHR13847:SF287">
    <property type="entry name" value="FAD-DEPENDENT OXIDOREDUCTASE DOMAIN-CONTAINING PROTEIN 1"/>
    <property type="match status" value="1"/>
</dbReference>